<evidence type="ECO:0000256" key="1">
    <source>
        <dbReference type="SAM" id="MobiDB-lite"/>
    </source>
</evidence>
<dbReference type="EMBL" id="ADBL01000607">
    <property type="status" value="NOT_ANNOTATED_CDS"/>
    <property type="molecule type" value="Genomic_DNA"/>
</dbReference>
<gene>
    <name evidence="2" type="ORF">MAPG_02418</name>
</gene>
<feature type="compositionally biased region" description="Low complexity" evidence="1">
    <location>
        <begin position="31"/>
        <end position="48"/>
    </location>
</feature>
<protein>
    <submittedName>
        <fullName evidence="2 3">Uncharacterized protein</fullName>
    </submittedName>
</protein>
<evidence type="ECO:0000313" key="2">
    <source>
        <dbReference type="EMBL" id="KLU83356.1"/>
    </source>
</evidence>
<feature type="region of interest" description="Disordered" evidence="1">
    <location>
        <begin position="1"/>
        <end position="49"/>
    </location>
</feature>
<name>A0A0C4DRB0_MAGP6</name>
<feature type="compositionally biased region" description="Basic and acidic residues" evidence="1">
    <location>
        <begin position="12"/>
        <end position="30"/>
    </location>
</feature>
<evidence type="ECO:0000313" key="3">
    <source>
        <dbReference type="EnsemblFungi" id="MAPG_02418T0"/>
    </source>
</evidence>
<reference evidence="2" key="1">
    <citation type="submission" date="2010-05" db="EMBL/GenBank/DDBJ databases">
        <title>The Genome Sequence of Magnaporthe poae strain ATCC 64411.</title>
        <authorList>
            <consortium name="The Broad Institute Genome Sequencing Platform"/>
            <consortium name="Broad Institute Genome Sequencing Center for Infectious Disease"/>
            <person name="Ma L.-J."/>
            <person name="Dead R."/>
            <person name="Young S."/>
            <person name="Zeng Q."/>
            <person name="Koehrsen M."/>
            <person name="Alvarado L."/>
            <person name="Berlin A."/>
            <person name="Chapman S.B."/>
            <person name="Chen Z."/>
            <person name="Freedman E."/>
            <person name="Gellesch M."/>
            <person name="Goldberg J."/>
            <person name="Griggs A."/>
            <person name="Gujja S."/>
            <person name="Heilman E.R."/>
            <person name="Heiman D."/>
            <person name="Hepburn T."/>
            <person name="Howarth C."/>
            <person name="Jen D."/>
            <person name="Larson L."/>
            <person name="Mehta T."/>
            <person name="Neiman D."/>
            <person name="Pearson M."/>
            <person name="Roberts A."/>
            <person name="Saif S."/>
            <person name="Shea T."/>
            <person name="Shenoy N."/>
            <person name="Sisk P."/>
            <person name="Stolte C."/>
            <person name="Sykes S."/>
            <person name="Walk T."/>
            <person name="White J."/>
            <person name="Yandava C."/>
            <person name="Haas B."/>
            <person name="Nusbaum C."/>
            <person name="Birren B."/>
        </authorList>
    </citation>
    <scope>NUCLEOTIDE SEQUENCE</scope>
    <source>
        <strain evidence="2">ATCC 64411</strain>
    </source>
</reference>
<proteinExistence type="predicted"/>
<organism evidence="3 4">
    <name type="scientific">Magnaporthiopsis poae (strain ATCC 64411 / 73-15)</name>
    <name type="common">Kentucky bluegrass fungus</name>
    <name type="synonym">Magnaporthe poae</name>
    <dbReference type="NCBI Taxonomy" id="644358"/>
    <lineage>
        <taxon>Eukaryota</taxon>
        <taxon>Fungi</taxon>
        <taxon>Dikarya</taxon>
        <taxon>Ascomycota</taxon>
        <taxon>Pezizomycotina</taxon>
        <taxon>Sordariomycetes</taxon>
        <taxon>Sordariomycetidae</taxon>
        <taxon>Magnaporthales</taxon>
        <taxon>Magnaporthaceae</taxon>
        <taxon>Magnaporthiopsis</taxon>
    </lineage>
</organism>
<dbReference type="Proteomes" id="UP000011715">
    <property type="component" value="Unassembled WGS sequence"/>
</dbReference>
<accession>A0A0C4DRB0</accession>
<keyword evidence="4" id="KW-1185">Reference proteome</keyword>
<reference evidence="2" key="3">
    <citation type="submission" date="2011-03" db="EMBL/GenBank/DDBJ databases">
        <title>Annotation of Magnaporthe poae ATCC 64411.</title>
        <authorList>
            <person name="Ma L.-J."/>
            <person name="Dead R."/>
            <person name="Young S.K."/>
            <person name="Zeng Q."/>
            <person name="Gargeya S."/>
            <person name="Fitzgerald M."/>
            <person name="Haas B."/>
            <person name="Abouelleil A."/>
            <person name="Alvarado L."/>
            <person name="Arachchi H.M."/>
            <person name="Berlin A."/>
            <person name="Brown A."/>
            <person name="Chapman S.B."/>
            <person name="Chen Z."/>
            <person name="Dunbar C."/>
            <person name="Freedman E."/>
            <person name="Gearin G."/>
            <person name="Gellesch M."/>
            <person name="Goldberg J."/>
            <person name="Griggs A."/>
            <person name="Gujja S."/>
            <person name="Heiman D."/>
            <person name="Howarth C."/>
            <person name="Larson L."/>
            <person name="Lui A."/>
            <person name="MacDonald P.J.P."/>
            <person name="Mehta T."/>
            <person name="Montmayeur A."/>
            <person name="Murphy C."/>
            <person name="Neiman D."/>
            <person name="Pearson M."/>
            <person name="Priest M."/>
            <person name="Roberts A."/>
            <person name="Saif S."/>
            <person name="Shea T."/>
            <person name="Shenoy N."/>
            <person name="Sisk P."/>
            <person name="Stolte C."/>
            <person name="Sykes S."/>
            <person name="Yandava C."/>
            <person name="Wortman J."/>
            <person name="Nusbaum C."/>
            <person name="Birren B."/>
        </authorList>
    </citation>
    <scope>NUCLEOTIDE SEQUENCE</scope>
    <source>
        <strain evidence="2">ATCC 64411</strain>
    </source>
</reference>
<reference evidence="3" key="5">
    <citation type="submission" date="2015-06" db="UniProtKB">
        <authorList>
            <consortium name="EnsemblFungi"/>
        </authorList>
    </citation>
    <scope>IDENTIFICATION</scope>
    <source>
        <strain evidence="3">ATCC 64411</strain>
    </source>
</reference>
<reference evidence="3" key="4">
    <citation type="journal article" date="2015" name="G3 (Bethesda)">
        <title>Genome sequences of three phytopathogenic species of the Magnaporthaceae family of fungi.</title>
        <authorList>
            <person name="Okagaki L.H."/>
            <person name="Nunes C.C."/>
            <person name="Sailsbery J."/>
            <person name="Clay B."/>
            <person name="Brown D."/>
            <person name="John T."/>
            <person name="Oh Y."/>
            <person name="Young N."/>
            <person name="Fitzgerald M."/>
            <person name="Haas B.J."/>
            <person name="Zeng Q."/>
            <person name="Young S."/>
            <person name="Adiconis X."/>
            <person name="Fan L."/>
            <person name="Levin J.Z."/>
            <person name="Mitchell T.K."/>
            <person name="Okubara P.A."/>
            <person name="Farman M.L."/>
            <person name="Kohn L.M."/>
            <person name="Birren B."/>
            <person name="Ma L.-J."/>
            <person name="Dean R.A."/>
        </authorList>
    </citation>
    <scope>NUCLEOTIDE SEQUENCE</scope>
    <source>
        <strain evidence="3">ATCC 64411 / 73-15</strain>
    </source>
</reference>
<dbReference type="AlphaFoldDB" id="A0A0C4DRB0"/>
<dbReference type="EMBL" id="GL876967">
    <property type="protein sequence ID" value="KLU83356.1"/>
    <property type="molecule type" value="Genomic_DNA"/>
</dbReference>
<sequence length="207" mass="23164">MPPANGIGCRGARLDGPPDRRAHQARRAERPCPFARSPSPASATSRPLRSPPTLPSITYVLYIHVPFCMYYSDPRVPSKCMHRRTLGCKVPSEMRKNKNIAGLSFFWMLVVSIDCAYSPRRRRALIFILFWHKFALDAYLGQLNRGGADAIVQLLPASASPFWTRQPGSRGSFPSFPVWPEAHPLRRLTFSAPDSCPGNAESRDQGR</sequence>
<reference evidence="4" key="2">
    <citation type="submission" date="2010-05" db="EMBL/GenBank/DDBJ databases">
        <title>The genome sequence of Magnaporthe poae strain ATCC 64411.</title>
        <authorList>
            <person name="Ma L.-J."/>
            <person name="Dead R."/>
            <person name="Young S."/>
            <person name="Zeng Q."/>
            <person name="Koehrsen M."/>
            <person name="Alvarado L."/>
            <person name="Berlin A."/>
            <person name="Chapman S.B."/>
            <person name="Chen Z."/>
            <person name="Freedman E."/>
            <person name="Gellesch M."/>
            <person name="Goldberg J."/>
            <person name="Griggs A."/>
            <person name="Gujja S."/>
            <person name="Heilman E.R."/>
            <person name="Heiman D."/>
            <person name="Hepburn T."/>
            <person name="Howarth C."/>
            <person name="Jen D."/>
            <person name="Larson L."/>
            <person name="Mehta T."/>
            <person name="Neiman D."/>
            <person name="Pearson M."/>
            <person name="Roberts A."/>
            <person name="Saif S."/>
            <person name="Shea T."/>
            <person name="Shenoy N."/>
            <person name="Sisk P."/>
            <person name="Stolte C."/>
            <person name="Sykes S."/>
            <person name="Walk T."/>
            <person name="White J."/>
            <person name="Yandava C."/>
            <person name="Haas B."/>
            <person name="Nusbaum C."/>
            <person name="Birren B."/>
        </authorList>
    </citation>
    <scope>NUCLEOTIDE SEQUENCE [LARGE SCALE GENOMIC DNA]</scope>
    <source>
        <strain evidence="4">ATCC 64411 / 73-15</strain>
    </source>
</reference>
<dbReference type="VEuPathDB" id="FungiDB:MAPG_02418"/>
<dbReference type="EnsemblFungi" id="MAPG_02418T0">
    <property type="protein sequence ID" value="MAPG_02418T0"/>
    <property type="gene ID" value="MAPG_02418"/>
</dbReference>
<evidence type="ECO:0000313" key="4">
    <source>
        <dbReference type="Proteomes" id="UP000011715"/>
    </source>
</evidence>